<dbReference type="KEGG" id="aplc:110989265"/>
<comment type="catalytic activity">
    <reaction evidence="1">
        <text>7-[(3S)-3-amino-3-carboxypropyl]wyosine(37) in tRNA(Phe) + S-adenosyl-L-methionine = 7-[(3S)-(3-amino-3-methoxycarbonyl)propyl]wyosine(37) in tRNA(Phe) + S-adenosyl-L-homocysteine</text>
        <dbReference type="Rhea" id="RHEA:36903"/>
        <dbReference type="Rhea" id="RHEA-COMP:10379"/>
        <dbReference type="Rhea" id="RHEA-COMP:11844"/>
        <dbReference type="ChEBI" id="CHEBI:57856"/>
        <dbReference type="ChEBI" id="CHEBI:59789"/>
        <dbReference type="ChEBI" id="CHEBI:73543"/>
        <dbReference type="ChEBI" id="CHEBI:74275"/>
        <dbReference type="EC" id="2.1.1.290"/>
    </reaction>
</comment>
<dbReference type="Gene3D" id="2.120.10.80">
    <property type="entry name" value="Kelch-type beta propeller"/>
    <property type="match status" value="2"/>
</dbReference>
<keyword evidence="7" id="KW-0489">Methyltransferase</keyword>
<dbReference type="OrthoDB" id="203237at2759"/>
<dbReference type="InterPro" id="IPR015915">
    <property type="entry name" value="Kelch-typ_b-propeller"/>
</dbReference>
<comment type="similarity">
    <text evidence="3">Belongs to the methyltransferase superfamily. LCMT family.</text>
</comment>
<evidence type="ECO:0000256" key="12">
    <source>
        <dbReference type="ARBA" id="ARBA00030847"/>
    </source>
</evidence>
<dbReference type="GO" id="GO:0008175">
    <property type="term" value="F:tRNA methyltransferase activity"/>
    <property type="evidence" value="ECO:0007669"/>
    <property type="project" value="TreeGrafter"/>
</dbReference>
<name>A0A8B7ZUY3_ACAPL</name>
<dbReference type="SUPFAM" id="SSF53335">
    <property type="entry name" value="S-adenosyl-L-methionine-dependent methyltransferases"/>
    <property type="match status" value="1"/>
</dbReference>
<evidence type="ECO:0000256" key="5">
    <source>
        <dbReference type="ARBA" id="ARBA00012779"/>
    </source>
</evidence>
<accession>A0A8B7ZUY3</accession>
<comment type="pathway">
    <text evidence="2">tRNA modification; wybutosine-tRNA(Phe) biosynthesis.</text>
</comment>
<dbReference type="EC" id="2.1.1.290" evidence="5"/>
<organism evidence="14 15">
    <name type="scientific">Acanthaster planci</name>
    <name type="common">Crown-of-thorns starfish</name>
    <dbReference type="NCBI Taxonomy" id="133434"/>
    <lineage>
        <taxon>Eukaryota</taxon>
        <taxon>Metazoa</taxon>
        <taxon>Echinodermata</taxon>
        <taxon>Eleutherozoa</taxon>
        <taxon>Asterozoa</taxon>
        <taxon>Asteroidea</taxon>
        <taxon>Valvatacea</taxon>
        <taxon>Valvatida</taxon>
        <taxon>Acanthasteridae</taxon>
        <taxon>Acanthaster</taxon>
    </lineage>
</organism>
<dbReference type="CTD" id="9836"/>
<dbReference type="RefSeq" id="XP_022109224.1">
    <property type="nucleotide sequence ID" value="XM_022253532.1"/>
</dbReference>
<evidence type="ECO:0000256" key="1">
    <source>
        <dbReference type="ARBA" id="ARBA00001806"/>
    </source>
</evidence>
<gene>
    <name evidence="15" type="primary">LOC110989265</name>
</gene>
<evidence type="ECO:0000256" key="11">
    <source>
        <dbReference type="ARBA" id="ARBA00029750"/>
    </source>
</evidence>
<dbReference type="OMA" id="FCILEQF"/>
<dbReference type="Pfam" id="PF04072">
    <property type="entry name" value="LCM"/>
    <property type="match status" value="1"/>
</dbReference>
<dbReference type="Gene3D" id="3.40.50.150">
    <property type="entry name" value="Vaccinia Virus protein VP39"/>
    <property type="match status" value="1"/>
</dbReference>
<evidence type="ECO:0000256" key="8">
    <source>
        <dbReference type="ARBA" id="ARBA00022679"/>
    </source>
</evidence>
<proteinExistence type="inferred from homology"/>
<dbReference type="PANTHER" id="PTHR46529">
    <property type="entry name" value="TRNA WYBUTOSINE-SYNTHESIZING PROTEIN 4"/>
    <property type="match status" value="1"/>
</dbReference>
<reference evidence="15" key="1">
    <citation type="submission" date="2025-08" db="UniProtKB">
        <authorList>
            <consortium name="RefSeq"/>
        </authorList>
    </citation>
    <scope>IDENTIFICATION</scope>
</reference>
<dbReference type="UniPathway" id="UPA00375"/>
<evidence type="ECO:0000256" key="4">
    <source>
        <dbReference type="ARBA" id="ARBA00012155"/>
    </source>
</evidence>
<evidence type="ECO:0000313" key="14">
    <source>
        <dbReference type="Proteomes" id="UP000694845"/>
    </source>
</evidence>
<evidence type="ECO:0000256" key="2">
    <source>
        <dbReference type="ARBA" id="ARBA00004797"/>
    </source>
</evidence>
<evidence type="ECO:0000256" key="10">
    <source>
        <dbReference type="ARBA" id="ARBA00022694"/>
    </source>
</evidence>
<comment type="catalytic activity">
    <reaction evidence="13">
        <text>7-[(3S)-(3-amino-3-methoxycarbonyl)propyl]wyosine(37) in tRNA(Phe) + S-adenosyl-L-methionine + CO2 = wybutosine(37) in tRNA(Phe) + S-adenosyl-L-homocysteine + 2 H(+)</text>
        <dbReference type="Rhea" id="RHEA:37119"/>
        <dbReference type="Rhea" id="RHEA-COMP:11844"/>
        <dbReference type="Rhea" id="RHEA-COMP:11847"/>
        <dbReference type="ChEBI" id="CHEBI:15378"/>
        <dbReference type="ChEBI" id="CHEBI:16526"/>
        <dbReference type="ChEBI" id="CHEBI:57856"/>
        <dbReference type="ChEBI" id="CHEBI:59789"/>
        <dbReference type="ChEBI" id="CHEBI:73544"/>
        <dbReference type="ChEBI" id="CHEBI:74275"/>
        <dbReference type="EC" id="2.3.1.231"/>
    </reaction>
</comment>
<dbReference type="AlphaFoldDB" id="A0A8B7ZUY3"/>
<protein>
    <recommendedName>
        <fullName evidence="6">tRNA wybutosine-synthesizing protein 4</fullName>
        <ecNumber evidence="5">2.1.1.290</ecNumber>
        <ecNumber evidence="4">2.3.1.231</ecNumber>
    </recommendedName>
    <alternativeName>
        <fullName evidence="12">tRNA(Phe) (7-(3-amino-3-(methoxycarbonyl)propyl)wyosine(37)-N)-methoxycarbonyltransferase</fullName>
    </alternativeName>
    <alternativeName>
        <fullName evidence="11">tRNA(Phe) (7-(3-amino-3-carboxypropyl)wyosine(37)-O)-methyltransferase</fullName>
    </alternativeName>
</protein>
<sequence length="786" mass="86580">MPRSSKQGNDVAVQGTNDSSIVSKCSTAAQGYFDDNFLRLFVSKTSRRAPLINRGYYIRAQVLNDVFKQFLSAHHGKKQIISLGAGFDSAFFRLRASGLLINATFFEVDFPDVVRRKATIIKTTTELRQQLGEEMSSAQETQGGIFLTSHGYHLLGVDLADLPHLQSCLKQTGIDYQLPTLLLSECVLTYMEVRSSDAVIQWAASSFSNAVFLTYEQIHPSDAFGMVMRRHFEKLNSPLKAIQRYPTLEAQQQRFLSLGWQGTGAVDMNTYYSARLPLKERLRVESLEPFDEFEEWHLKCSHYAVIAGCSGTCSHLVEFLSEGNKQNSPRHQRYTTECTPGHSSPLTTCLIAVTSPRPLRRFGHASSLLSPQLAMVVGGFGESGSRHTRLGDVVMVDLRTGRWKVARGRNGDKELEPVMHHTLTAIPGGNRWLLFGGRSSPSRPSNSTLILTLDTKRATAAAHSDSEMATVSSSFSTDGNLILPSAAVDTIRNGVSSQSNSSVGTDEIDNSESSQVWLKDSRAIDCQLFSGCSQGISPLDEIDSACNQEEVTSERKFPDWRNTEFEMTSYNCQYIETQNSDGPVPRWRHSAVYATVRGKECVVVYGGRGADDAVLGDCWAFDVRKLDWERLEFPGDQPPASHSHSACAWQNTRMIIAGGLGPNLRPFTSVHVVDLEKLRCQEIKLQPTLPPRYSHTAHVVGSSLLLVGGVNPLGGQGYTIAVVDLESATWRLHSLPACVVERPLMVHSHTSELLTDTRMAILGGGGNCFSFGTHLNDTPVEIGVPL</sequence>
<evidence type="ECO:0000313" key="15">
    <source>
        <dbReference type="RefSeq" id="XP_022109224.1"/>
    </source>
</evidence>
<evidence type="ECO:0000256" key="7">
    <source>
        <dbReference type="ARBA" id="ARBA00022603"/>
    </source>
</evidence>
<evidence type="ECO:0000256" key="9">
    <source>
        <dbReference type="ARBA" id="ARBA00022691"/>
    </source>
</evidence>
<dbReference type="InterPro" id="IPR029063">
    <property type="entry name" value="SAM-dependent_MTases_sf"/>
</dbReference>
<dbReference type="SUPFAM" id="SSF117281">
    <property type="entry name" value="Kelch motif"/>
    <property type="match status" value="2"/>
</dbReference>
<keyword evidence="9" id="KW-0949">S-adenosyl-L-methionine</keyword>
<evidence type="ECO:0000256" key="13">
    <source>
        <dbReference type="ARBA" id="ARBA00049250"/>
    </source>
</evidence>
<dbReference type="Proteomes" id="UP000694845">
    <property type="component" value="Unplaced"/>
</dbReference>
<dbReference type="GeneID" id="110989265"/>
<dbReference type="PANTHER" id="PTHR46529:SF1">
    <property type="entry name" value="TRNA WYBUTOSINE-SYNTHESIZING PROTEIN 4"/>
    <property type="match status" value="1"/>
</dbReference>
<keyword evidence="10" id="KW-0819">tRNA processing</keyword>
<dbReference type="InterPro" id="IPR007213">
    <property type="entry name" value="Ppm1/Ppm2/Tcmp"/>
</dbReference>
<dbReference type="FunFam" id="3.40.50.150:FF:000207">
    <property type="entry name" value="Leucine carboxyl methyltransferase 2"/>
    <property type="match status" value="1"/>
</dbReference>
<dbReference type="Pfam" id="PF24681">
    <property type="entry name" value="Kelch_KLHDC2_KLHL20_DRC7"/>
    <property type="match status" value="1"/>
</dbReference>
<dbReference type="EC" id="2.3.1.231" evidence="4"/>
<dbReference type="GO" id="GO:0030488">
    <property type="term" value="P:tRNA methylation"/>
    <property type="evidence" value="ECO:0007669"/>
    <property type="project" value="TreeGrafter"/>
</dbReference>
<dbReference type="GO" id="GO:0031591">
    <property type="term" value="P:wybutosine biosynthetic process"/>
    <property type="evidence" value="ECO:0007669"/>
    <property type="project" value="TreeGrafter"/>
</dbReference>
<keyword evidence="8" id="KW-0808">Transferase</keyword>
<evidence type="ECO:0000256" key="3">
    <source>
        <dbReference type="ARBA" id="ARBA00010703"/>
    </source>
</evidence>
<keyword evidence="14" id="KW-1185">Reference proteome</keyword>
<evidence type="ECO:0000256" key="6">
    <source>
        <dbReference type="ARBA" id="ARBA00018045"/>
    </source>
</evidence>